<reference evidence="3 4" key="1">
    <citation type="submission" date="2023-01" db="EMBL/GenBank/DDBJ databases">
        <title>Novel diversity within Roseofilum (Cyanobacteria; Desertifilaceae) from marine benthic mats with descriptions of four novel species.</title>
        <authorList>
            <person name="Wang Y."/>
            <person name="Berthold D.E."/>
            <person name="Hu J."/>
            <person name="Lefler F.W."/>
            <person name="Laughinghouse H.D. IV."/>
        </authorList>
    </citation>
    <scope>NUCLEOTIDE SEQUENCE [LARGE SCALE GENOMIC DNA]</scope>
    <source>
        <strain evidence="3 4">BLCC-M143</strain>
    </source>
</reference>
<evidence type="ECO:0000313" key="4">
    <source>
        <dbReference type="Proteomes" id="UP001232992"/>
    </source>
</evidence>
<evidence type="ECO:0000313" key="2">
    <source>
        <dbReference type="EMBL" id="MDJ1183767.1"/>
    </source>
</evidence>
<dbReference type="PANTHER" id="PTHR34614">
    <property type="match status" value="1"/>
</dbReference>
<evidence type="ECO:0000259" key="1">
    <source>
        <dbReference type="Pfam" id="PF14104"/>
    </source>
</evidence>
<protein>
    <submittedName>
        <fullName evidence="3">DUF4277 domain-containing protein</fullName>
    </submittedName>
</protein>
<evidence type="ECO:0000313" key="3">
    <source>
        <dbReference type="EMBL" id="MDJ1185045.1"/>
    </source>
</evidence>
<keyword evidence="4" id="KW-1185">Reference proteome</keyword>
<sequence length="79" mass="8337">MSVEISNIDHLGLVAGIIDSIGMEGKINEILGEQRGEKISAGQVVKGMILNGLGLVSSPLYLFSKFFQGKAIEHLIGPG</sequence>
<dbReference type="Pfam" id="PF14104">
    <property type="entry name" value="DUF4277"/>
    <property type="match status" value="1"/>
</dbReference>
<accession>A0ABT7C164</accession>
<comment type="caution">
    <text evidence="3">The sequence shown here is derived from an EMBL/GenBank/DDBJ whole genome shotgun (WGS) entry which is preliminary data.</text>
</comment>
<name>A0ABT7C164_9CYAN</name>
<dbReference type="InterPro" id="IPR025457">
    <property type="entry name" value="DUF4277"/>
</dbReference>
<gene>
    <name evidence="2" type="ORF">PMH09_11265</name>
    <name evidence="3" type="ORF">PMH09_17805</name>
</gene>
<dbReference type="PANTHER" id="PTHR34614:SF2">
    <property type="entry name" value="TRANSPOSASE IS4-LIKE DOMAIN-CONTAINING PROTEIN"/>
    <property type="match status" value="1"/>
</dbReference>
<dbReference type="EMBL" id="JAQOSQ010000024">
    <property type="protein sequence ID" value="MDJ1185045.1"/>
    <property type="molecule type" value="Genomic_DNA"/>
</dbReference>
<dbReference type="Proteomes" id="UP001232992">
    <property type="component" value="Unassembled WGS sequence"/>
</dbReference>
<feature type="domain" description="DUF4277" evidence="1">
    <location>
        <begin position="4"/>
        <end position="79"/>
    </location>
</feature>
<organism evidence="3 4">
    <name type="scientific">Roseofilum casamattae BLCC-M143</name>
    <dbReference type="NCBI Taxonomy" id="3022442"/>
    <lineage>
        <taxon>Bacteria</taxon>
        <taxon>Bacillati</taxon>
        <taxon>Cyanobacteriota</taxon>
        <taxon>Cyanophyceae</taxon>
        <taxon>Desertifilales</taxon>
        <taxon>Desertifilaceae</taxon>
        <taxon>Roseofilum</taxon>
        <taxon>Roseofilum casamattae</taxon>
    </lineage>
</organism>
<feature type="non-terminal residue" evidence="3">
    <location>
        <position position="79"/>
    </location>
</feature>
<dbReference type="EMBL" id="JAQOSQ010000009">
    <property type="protein sequence ID" value="MDJ1183767.1"/>
    <property type="molecule type" value="Genomic_DNA"/>
</dbReference>
<proteinExistence type="predicted"/>
<dbReference type="RefSeq" id="WP_283758419.1">
    <property type="nucleotide sequence ID" value="NZ_JAQOSQ010000009.1"/>
</dbReference>